<keyword evidence="1" id="KW-1133">Transmembrane helix</keyword>
<proteinExistence type="predicted"/>
<name>A0ABN4LLZ5_9ALTE</name>
<dbReference type="Proteomes" id="UP000056750">
    <property type="component" value="Chromosome"/>
</dbReference>
<feature type="transmembrane region" description="Helical" evidence="1">
    <location>
        <begin position="6"/>
        <end position="26"/>
    </location>
</feature>
<evidence type="ECO:0008006" key="4">
    <source>
        <dbReference type="Google" id="ProtNLM"/>
    </source>
</evidence>
<feature type="transmembrane region" description="Helical" evidence="1">
    <location>
        <begin position="102"/>
        <end position="124"/>
    </location>
</feature>
<evidence type="ECO:0000313" key="2">
    <source>
        <dbReference type="EMBL" id="AMJ74706.1"/>
    </source>
</evidence>
<reference evidence="2 3" key="1">
    <citation type="submission" date="2015-12" db="EMBL/GenBank/DDBJ databases">
        <title>Intraspecies pangenome expansion in the marine bacterium Alteromonas.</title>
        <authorList>
            <person name="Lopez-Perez M."/>
            <person name="Rodriguez-Valera F."/>
        </authorList>
    </citation>
    <scope>NUCLEOTIDE SEQUENCE [LARGE SCALE GENOMIC DNA]</scope>
    <source>
        <strain evidence="2 3">LMG 21861</strain>
    </source>
</reference>
<gene>
    <name evidence="2" type="ORF">AVL57_12490</name>
</gene>
<accession>A0ABN4LLZ5</accession>
<protein>
    <recommendedName>
        <fullName evidence="4">DUF3592 domain-containing protein</fullName>
    </recommendedName>
</protein>
<evidence type="ECO:0000313" key="3">
    <source>
        <dbReference type="Proteomes" id="UP000056750"/>
    </source>
</evidence>
<sequence length="126" mass="13986">MKIYCLTIGISLLVGSAILLLHRILFIYRAKTVNAVVVDKIFRNASTETRSSRAKVLKLSFEHPASGPTSYVCDTSILTMLFDVNDKLQLSIVGNKVLIKHWFYVILAPATLLTLGILCINGSYQL</sequence>
<evidence type="ECO:0000256" key="1">
    <source>
        <dbReference type="SAM" id="Phobius"/>
    </source>
</evidence>
<dbReference type="EMBL" id="CP013926">
    <property type="protein sequence ID" value="AMJ74706.1"/>
    <property type="molecule type" value="Genomic_DNA"/>
</dbReference>
<keyword evidence="1" id="KW-0472">Membrane</keyword>
<keyword evidence="3" id="KW-1185">Reference proteome</keyword>
<organism evidence="2 3">
    <name type="scientific">Alteromonas stellipolaris</name>
    <dbReference type="NCBI Taxonomy" id="233316"/>
    <lineage>
        <taxon>Bacteria</taxon>
        <taxon>Pseudomonadati</taxon>
        <taxon>Pseudomonadota</taxon>
        <taxon>Gammaproteobacteria</taxon>
        <taxon>Alteromonadales</taxon>
        <taxon>Alteromonadaceae</taxon>
        <taxon>Alteromonas/Salinimonas group</taxon>
        <taxon>Alteromonas</taxon>
    </lineage>
</organism>
<keyword evidence="1" id="KW-0812">Transmembrane</keyword>